<dbReference type="GO" id="GO:0008270">
    <property type="term" value="F:zinc ion binding"/>
    <property type="evidence" value="ECO:0007669"/>
    <property type="project" value="InterPro"/>
</dbReference>
<dbReference type="GO" id="GO:0008652">
    <property type="term" value="P:amino acid biosynthetic process"/>
    <property type="evidence" value="ECO:0007669"/>
    <property type="project" value="InterPro"/>
</dbReference>
<proteinExistence type="predicted"/>
<sequence>MLGIDTVLVLVGPAILLLPKPAKDAEKSFSCLSLLGSIVPVYKEVIAELKAAGASWIQLDEPKLVMDLAARKLNAFSDAFSRLKSTLSGLTVIVETYFAGLLAKAYKTLTSLKMCHRFWI</sequence>
<dbReference type="STRING" id="3469.A0A4Y7LBL7"/>
<dbReference type="Gramene" id="RZC82894">
    <property type="protein sequence ID" value="RZC82894"/>
    <property type="gene ID" value="C5167_045680"/>
</dbReference>
<accession>A0A4Y7LBL7</accession>
<dbReference type="GO" id="GO:0003871">
    <property type="term" value="F:5-methyltetrahydropteroyltriglutamate-homocysteine S-methyltransferase activity"/>
    <property type="evidence" value="ECO:0007669"/>
    <property type="project" value="InterPro"/>
</dbReference>
<evidence type="ECO:0000259" key="1">
    <source>
        <dbReference type="Pfam" id="PF08267"/>
    </source>
</evidence>
<keyword evidence="3" id="KW-1185">Reference proteome</keyword>
<gene>
    <name evidence="2" type="ORF">C5167_045680</name>
</gene>
<name>A0A4Y7LBL7_PAPSO</name>
<dbReference type="Proteomes" id="UP000316621">
    <property type="component" value="Chromosome 11"/>
</dbReference>
<dbReference type="Gene3D" id="3.20.20.210">
    <property type="match status" value="1"/>
</dbReference>
<dbReference type="AlphaFoldDB" id="A0A4Y7LBL7"/>
<dbReference type="InterPro" id="IPR013215">
    <property type="entry name" value="Cbl-indep_Met_Synth_N"/>
</dbReference>
<feature type="domain" description="Cobalamin-independent methionine synthase MetE N-terminal" evidence="1">
    <location>
        <begin position="2"/>
        <end position="113"/>
    </location>
</feature>
<evidence type="ECO:0000313" key="3">
    <source>
        <dbReference type="Proteomes" id="UP000316621"/>
    </source>
</evidence>
<protein>
    <recommendedName>
        <fullName evidence="1">Cobalamin-independent methionine synthase MetE N-terminal domain-containing protein</fullName>
    </recommendedName>
</protein>
<organism evidence="2 3">
    <name type="scientific">Papaver somniferum</name>
    <name type="common">Opium poppy</name>
    <dbReference type="NCBI Taxonomy" id="3469"/>
    <lineage>
        <taxon>Eukaryota</taxon>
        <taxon>Viridiplantae</taxon>
        <taxon>Streptophyta</taxon>
        <taxon>Embryophyta</taxon>
        <taxon>Tracheophyta</taxon>
        <taxon>Spermatophyta</taxon>
        <taxon>Magnoliopsida</taxon>
        <taxon>Ranunculales</taxon>
        <taxon>Papaveraceae</taxon>
        <taxon>Papaveroideae</taxon>
        <taxon>Papaver</taxon>
    </lineage>
</organism>
<dbReference type="InterPro" id="IPR038071">
    <property type="entry name" value="UROD/MetE-like_sf"/>
</dbReference>
<dbReference type="Pfam" id="PF08267">
    <property type="entry name" value="Meth_synt_1"/>
    <property type="match status" value="1"/>
</dbReference>
<evidence type="ECO:0000313" key="2">
    <source>
        <dbReference type="EMBL" id="RZC82894.1"/>
    </source>
</evidence>
<reference evidence="2 3" key="1">
    <citation type="journal article" date="2018" name="Science">
        <title>The opium poppy genome and morphinan production.</title>
        <authorList>
            <person name="Guo L."/>
            <person name="Winzer T."/>
            <person name="Yang X."/>
            <person name="Li Y."/>
            <person name="Ning Z."/>
            <person name="He Z."/>
            <person name="Teodor R."/>
            <person name="Lu Y."/>
            <person name="Bowser T.A."/>
            <person name="Graham I.A."/>
            <person name="Ye K."/>
        </authorList>
    </citation>
    <scope>NUCLEOTIDE SEQUENCE [LARGE SCALE GENOMIC DNA]</scope>
    <source>
        <strain evidence="3">cv. HN1</strain>
        <tissue evidence="2">Leaves</tissue>
    </source>
</reference>
<dbReference type="PANTHER" id="PTHR30519">
    <property type="entry name" value="5-METHYLTETRAHYDROPTEROYLTRIGLUTAMATE--HOMOCYSTEINE METHYLTRANSFERASE"/>
    <property type="match status" value="1"/>
</dbReference>
<dbReference type="EMBL" id="CM010725">
    <property type="protein sequence ID" value="RZC82894.1"/>
    <property type="molecule type" value="Genomic_DNA"/>
</dbReference>
<dbReference type="SUPFAM" id="SSF51726">
    <property type="entry name" value="UROD/MetE-like"/>
    <property type="match status" value="1"/>
</dbReference>